<dbReference type="Proteomes" id="UP000594262">
    <property type="component" value="Unplaced"/>
</dbReference>
<organism evidence="2 3">
    <name type="scientific">Clytia hemisphaerica</name>
    <dbReference type="NCBI Taxonomy" id="252671"/>
    <lineage>
        <taxon>Eukaryota</taxon>
        <taxon>Metazoa</taxon>
        <taxon>Cnidaria</taxon>
        <taxon>Hydrozoa</taxon>
        <taxon>Hydroidolina</taxon>
        <taxon>Leptothecata</taxon>
        <taxon>Obeliida</taxon>
        <taxon>Clytiidae</taxon>
        <taxon>Clytia</taxon>
    </lineage>
</organism>
<evidence type="ECO:0000313" key="3">
    <source>
        <dbReference type="Proteomes" id="UP000594262"/>
    </source>
</evidence>
<feature type="compositionally biased region" description="Low complexity" evidence="1">
    <location>
        <begin position="224"/>
        <end position="238"/>
    </location>
</feature>
<feature type="compositionally biased region" description="Low complexity" evidence="1">
    <location>
        <begin position="251"/>
        <end position="261"/>
    </location>
</feature>
<keyword evidence="3" id="KW-1185">Reference proteome</keyword>
<feature type="region of interest" description="Disordered" evidence="1">
    <location>
        <begin position="220"/>
        <end position="312"/>
    </location>
</feature>
<proteinExistence type="predicted"/>
<name>A0A7M5VF09_9CNID</name>
<dbReference type="OrthoDB" id="5990571at2759"/>
<sequence length="312" mass="33149">FFFNNGYSHNAVQYANGGFPGRATTQYTSVHHQSISHDDGDADGYVDGGAGYVGGAAAAVPAVSAGYVTGGAVPAAGYLGGASVVGSRYAGSGYLARSYHPRHVHVGVGTPGVKVEVETAKSVITSKPVHVTGQKMSEIKNIVKDVTASLAKTSKKLKSLKTGAKRQITPAFTPVVSEPVGVPSNRYPVPAADRYPLGAGYIWPSANYGHQYGGPYSWSKSHTPKAAPAVAAKPSTAKTSKKSNTKKSNIEQASEEQQQQQYAPSSRSMMPDPMYSNEQEQYAPESQYEMQQRMQPEYMSAKKSSVPKKANH</sequence>
<dbReference type="EnsemblMetazoa" id="CLYHEMT010108.2">
    <property type="protein sequence ID" value="CLYHEMP010108.2"/>
    <property type="gene ID" value="CLYHEMG010108"/>
</dbReference>
<dbReference type="AlphaFoldDB" id="A0A7M5VF09"/>
<protein>
    <submittedName>
        <fullName evidence="2">Uncharacterized protein</fullName>
    </submittedName>
</protein>
<reference evidence="2" key="1">
    <citation type="submission" date="2021-01" db="UniProtKB">
        <authorList>
            <consortium name="EnsemblMetazoa"/>
        </authorList>
    </citation>
    <scope>IDENTIFICATION</scope>
</reference>
<evidence type="ECO:0000313" key="2">
    <source>
        <dbReference type="EnsemblMetazoa" id="CLYHEMP010108.2"/>
    </source>
</evidence>
<accession>A0A7M5VF09</accession>
<evidence type="ECO:0000256" key="1">
    <source>
        <dbReference type="SAM" id="MobiDB-lite"/>
    </source>
</evidence>